<proteinExistence type="predicted"/>
<dbReference type="Proteomes" id="UP000828390">
    <property type="component" value="Unassembled WGS sequence"/>
</dbReference>
<keyword evidence="3" id="KW-1185">Reference proteome</keyword>
<sequence length="329" mass="36316">MGKAADFYAVLTEGRENVPYKELMHRLDGRFGARELPATAQGRLQVAQQEVGESLEDWSDHVLTLLVAFPNLPQTYATEQAVAKFCHGLHHSEAGWQVSMQQPKSIEEAMEKIRLFHHLQFACAPIQMDEQDDLRWVHAVGEEPISEVVSGSALDKLSQVVGQLQGAVELSSSPCGTLDAVRRVGRTVPSFRLGGNEGCYGECLAEDPYQEGTWSRGGPRGHRNQHAYERGSGQNAYDGSDGNWRNNGYRSEYQHSNFSPEGSKQGRYGSNWGEYPGMAKRGISCFKSCGLGHFQRNCLENTTSLANHEEKAPVVVAVTDEQSGRTRSG</sequence>
<protein>
    <recommendedName>
        <fullName evidence="4">CCHC-type domain-containing protein</fullName>
    </recommendedName>
</protein>
<dbReference type="EMBL" id="JAIWYP010000008">
    <property type="protein sequence ID" value="KAH3785845.1"/>
    <property type="molecule type" value="Genomic_DNA"/>
</dbReference>
<reference evidence="2" key="1">
    <citation type="journal article" date="2019" name="bioRxiv">
        <title>The Genome of the Zebra Mussel, Dreissena polymorpha: A Resource for Invasive Species Research.</title>
        <authorList>
            <person name="McCartney M.A."/>
            <person name="Auch B."/>
            <person name="Kono T."/>
            <person name="Mallez S."/>
            <person name="Zhang Y."/>
            <person name="Obille A."/>
            <person name="Becker A."/>
            <person name="Abrahante J.E."/>
            <person name="Garbe J."/>
            <person name="Badalamenti J.P."/>
            <person name="Herman A."/>
            <person name="Mangelson H."/>
            <person name="Liachko I."/>
            <person name="Sullivan S."/>
            <person name="Sone E.D."/>
            <person name="Koren S."/>
            <person name="Silverstein K.A.T."/>
            <person name="Beckman K.B."/>
            <person name="Gohl D.M."/>
        </authorList>
    </citation>
    <scope>NUCLEOTIDE SEQUENCE</scope>
    <source>
        <strain evidence="2">Duluth1</strain>
        <tissue evidence="2">Whole animal</tissue>
    </source>
</reference>
<evidence type="ECO:0000256" key="1">
    <source>
        <dbReference type="SAM" id="MobiDB-lite"/>
    </source>
</evidence>
<evidence type="ECO:0000313" key="2">
    <source>
        <dbReference type="EMBL" id="KAH3785845.1"/>
    </source>
</evidence>
<organism evidence="2 3">
    <name type="scientific">Dreissena polymorpha</name>
    <name type="common">Zebra mussel</name>
    <name type="synonym">Mytilus polymorpha</name>
    <dbReference type="NCBI Taxonomy" id="45954"/>
    <lineage>
        <taxon>Eukaryota</taxon>
        <taxon>Metazoa</taxon>
        <taxon>Spiralia</taxon>
        <taxon>Lophotrochozoa</taxon>
        <taxon>Mollusca</taxon>
        <taxon>Bivalvia</taxon>
        <taxon>Autobranchia</taxon>
        <taxon>Heteroconchia</taxon>
        <taxon>Euheterodonta</taxon>
        <taxon>Imparidentia</taxon>
        <taxon>Neoheterodontei</taxon>
        <taxon>Myida</taxon>
        <taxon>Dreissenoidea</taxon>
        <taxon>Dreissenidae</taxon>
        <taxon>Dreissena</taxon>
    </lineage>
</organism>
<dbReference type="AlphaFoldDB" id="A0A9D4ESR8"/>
<name>A0A9D4ESR8_DREPO</name>
<evidence type="ECO:0000313" key="3">
    <source>
        <dbReference type="Proteomes" id="UP000828390"/>
    </source>
</evidence>
<evidence type="ECO:0008006" key="4">
    <source>
        <dbReference type="Google" id="ProtNLM"/>
    </source>
</evidence>
<gene>
    <name evidence="2" type="ORF">DPMN_163940</name>
</gene>
<accession>A0A9D4ESR8</accession>
<comment type="caution">
    <text evidence="2">The sequence shown here is derived from an EMBL/GenBank/DDBJ whole genome shotgun (WGS) entry which is preliminary data.</text>
</comment>
<reference evidence="2" key="2">
    <citation type="submission" date="2020-11" db="EMBL/GenBank/DDBJ databases">
        <authorList>
            <person name="McCartney M.A."/>
            <person name="Auch B."/>
            <person name="Kono T."/>
            <person name="Mallez S."/>
            <person name="Becker A."/>
            <person name="Gohl D.M."/>
            <person name="Silverstein K.A.T."/>
            <person name="Koren S."/>
            <person name="Bechman K.B."/>
            <person name="Herman A."/>
            <person name="Abrahante J.E."/>
            <person name="Garbe J."/>
        </authorList>
    </citation>
    <scope>NUCLEOTIDE SEQUENCE</scope>
    <source>
        <strain evidence="2">Duluth1</strain>
        <tissue evidence="2">Whole animal</tissue>
    </source>
</reference>
<feature type="region of interest" description="Disordered" evidence="1">
    <location>
        <begin position="214"/>
        <end position="240"/>
    </location>
</feature>